<evidence type="ECO:0000313" key="19">
    <source>
        <dbReference type="Proteomes" id="UP000250572"/>
    </source>
</evidence>
<accession>A0A315V4R7</accession>
<evidence type="ECO:0000256" key="13">
    <source>
        <dbReference type="ARBA" id="ARBA00048679"/>
    </source>
</evidence>
<evidence type="ECO:0000256" key="14">
    <source>
        <dbReference type="PROSITE-ProRule" id="PRU10141"/>
    </source>
</evidence>
<dbReference type="InterPro" id="IPR008266">
    <property type="entry name" value="Tyr_kinase_AS"/>
</dbReference>
<keyword evidence="11 16" id="KW-0472">Membrane</keyword>
<keyword evidence="5" id="KW-0808">Transferase</keyword>
<feature type="compositionally biased region" description="Basic and acidic residues" evidence="15">
    <location>
        <begin position="1593"/>
        <end position="1613"/>
    </location>
</feature>
<dbReference type="InterPro" id="IPR011009">
    <property type="entry name" value="Kinase-like_dom_sf"/>
</dbReference>
<evidence type="ECO:0000259" key="17">
    <source>
        <dbReference type="PROSITE" id="PS50011"/>
    </source>
</evidence>
<feature type="region of interest" description="Disordered" evidence="15">
    <location>
        <begin position="1568"/>
        <end position="1645"/>
    </location>
</feature>
<dbReference type="GO" id="GO:0005737">
    <property type="term" value="C:cytoplasm"/>
    <property type="evidence" value="ECO:0007669"/>
    <property type="project" value="UniProtKB-ARBA"/>
</dbReference>
<feature type="compositionally biased region" description="Polar residues" evidence="15">
    <location>
        <begin position="1802"/>
        <end position="1816"/>
    </location>
</feature>
<keyword evidence="10 16" id="KW-1133">Transmembrane helix</keyword>
<evidence type="ECO:0000256" key="3">
    <source>
        <dbReference type="ARBA" id="ARBA00022527"/>
    </source>
</evidence>
<keyword evidence="3" id="KW-0723">Serine/threonine-protein kinase</keyword>
<comment type="subcellular location">
    <subcellularLocation>
        <location evidence="1">Membrane</location>
        <topology evidence="1">Single-pass membrane protein</topology>
    </subcellularLocation>
</comment>
<evidence type="ECO:0000256" key="2">
    <source>
        <dbReference type="ARBA" id="ARBA00012513"/>
    </source>
</evidence>
<evidence type="ECO:0000313" key="18">
    <source>
        <dbReference type="EMBL" id="PWA17630.1"/>
    </source>
</evidence>
<feature type="region of interest" description="Disordered" evidence="15">
    <location>
        <begin position="1043"/>
        <end position="1067"/>
    </location>
</feature>
<evidence type="ECO:0000256" key="10">
    <source>
        <dbReference type="ARBA" id="ARBA00022989"/>
    </source>
</evidence>
<feature type="region of interest" description="Disordered" evidence="15">
    <location>
        <begin position="1382"/>
        <end position="1431"/>
    </location>
</feature>
<evidence type="ECO:0000256" key="5">
    <source>
        <dbReference type="ARBA" id="ARBA00022679"/>
    </source>
</evidence>
<dbReference type="STRING" id="33528.ENSGAFP00000007389"/>
<evidence type="ECO:0000256" key="6">
    <source>
        <dbReference type="ARBA" id="ARBA00022692"/>
    </source>
</evidence>
<feature type="compositionally biased region" description="Basic and acidic residues" evidence="15">
    <location>
        <begin position="1746"/>
        <end position="1761"/>
    </location>
</feature>
<feature type="non-terminal residue" evidence="18">
    <location>
        <position position="1951"/>
    </location>
</feature>
<keyword evidence="7 14" id="KW-0547">Nucleotide-binding</keyword>
<feature type="compositionally biased region" description="Acidic residues" evidence="15">
    <location>
        <begin position="1468"/>
        <end position="1483"/>
    </location>
</feature>
<feature type="compositionally biased region" description="Basic and acidic residues" evidence="15">
    <location>
        <begin position="1230"/>
        <end position="1251"/>
    </location>
</feature>
<dbReference type="Gene3D" id="1.10.510.10">
    <property type="entry name" value="Transferase(Phosphotransferase) domain 1"/>
    <property type="match status" value="1"/>
</dbReference>
<evidence type="ECO:0000256" key="16">
    <source>
        <dbReference type="SAM" id="Phobius"/>
    </source>
</evidence>
<keyword evidence="4" id="KW-0597">Phosphoprotein</keyword>
<feature type="compositionally biased region" description="Polar residues" evidence="15">
    <location>
        <begin position="1573"/>
        <end position="1590"/>
    </location>
</feature>
<sequence length="1951" mass="215065">MDINTDCCQDKTNSRVTCKRTVLQQKADSGAPWESIFQHSLMMPGGGSGVIAFFTKAGKFNLSSSIRLPRSLPLIVSLKCGGGRAWVEAVLIGLWELSGLEQCVPCSQMGQDHRGLSHRAGNNPLTCLTDYSRHASNPLTLACLSNVADGAPLSELSWPSSLAVVAISLSGLFTFVFLMLACLCCKKGDVGFKEFENTEGEEYQADLSALASPSSQNGPEVYILPLTEVSLPVSKQPGRSIQLLKSSDIGRHSLLYLKEIGHGWFGKVLLGEVTAGISTTQVVVKELKASASVQDQIQFLEEAQSYRTLQHPALLQCLAQCSEVTPYLLVMEFCPLGDLKNYLGSCRATDSETPDALILQRMACDIASGLLHLHKYNFIHSDLALRNCLLTSEMSVKIGDYGLSHSRYKEDYFITQDQIWVPLRWIAPELIDEVHGNLLVVDQTKSSNIWSLGVTLWELYELGNQPYRHYSDRQVLTYAVKEQQLKLPKPQLQYEVMQFCWLQPELRPSSEEVHLLVTYLCAKGSSEAEEDFEQRWNALKPNLLGSTSHTAASASLVFTPTPADIPSADQTQAAELASSASSSFPLLEHFSDSFHSDTGDDLLTVTETSHGLNFEYKWEPARAEQPYCSSSTRGQLGQENPHYQDIYYSNTGSTSVGCKADSLTSSKSPSYYESEHTSVVPVLSAHSPSIGSEYYIRIEEPVQCNIKIDDGIGDYCSELESATRRLSSENKASSYWSTTENTKSNDSSPTIQLYTHPLLSPSSNNSPVMSGCSYNSLPSYSSNAICCDDSSPPKTQNQSSPIQKTPEIQTNYLHTDGVLENPRSLSQVVSSPSLGFCDPYLEPHTGHSTVNESCHNMLGPIRKTLPIINHFDIDVGEDDDDLQLGRRKSREVDDKTNWISNRSANNNSYDSRHPDSGNDNCEAVRSDTSDAWALTKDTTRTFQSFKPCGTLGGNEEGPEWSALCMSVGLDSYIQICHKESAQEEKPSSLDVFQSSNALISPRKISSGTGRENVDPQTDQTGTLSDMQRSNIWQGVSTSGGLSGLRLNYSEPSKSSRDQQHAVNIRDSSSCSVELGDYSEDEEDDMADITSGIFADFNLDLSEIEEEDLSPKKISEVNLDALGAISVVSSVASSCDQAFSPDPYNTPILPKSLDSGYDTENNESPEFMFKELGDPLGGESCPGLGGESEIALHVGLGPGVCTSTITSELHVKSLVDNQYRDSAYFSDYDVESDKSPKEEDNGFFAESKKHGSDNTFNSALEHSLENSLNCGRNLTNLRQLKSCVLANLSEASSYLANNIQTPELSMLSPLPPQMGGCLTKEAAPADDLGLDTEHSGNEPASELNSFNGSEASSSVLEVSANHEEASRGAESCSSVHSSVAHCSHSECREKPSEENKNVEGSTEEEEVPVQNHVNEENQRESGRINEEDFEDIDAEECESLCEESNGPQDLSTSSSLLELCGEDVRAPLEEAEDEDDSDESESDEELRTYNIQDEESEESEEDFRTVPVVVSDCSRARHLRSLLKMPSMLSQSFCEELERKKKAVSFFDDVTVFLFDQESPTGELADCSFPTGGEPSQQETSNADLEAQSSDAHCISKETEGNNSAEHENYKWKDEDSEETCPPSLDTIPDPEFSQTSITDTPEVPKPVAVPVNRFMVSRFSITHVSDSHTDTVTGAHQWKEGGGRLLVVDGCRPIIRERGTEEELEGPVGPARDLTLNAILHPPAATVHTNARSSSSTQDGQEEEKEGPGEEERTERRDEIGLFHSEKEWRQRCRQVDRRGRGRGRKRRGRRRRKRRPLCLSCQPSRASGTSRVMTSPSEKLSRVLLSPAAWEKMAWTRERPFFSSPAAMELDLGRIDDSMIQSKVCPWQLTHWVFILGRSRPTHREGVGVDVADLSLGLDLGLARCLSLRGCWPNLRHRHRTPICPVFLAVDSCRPIDHRHAIRAHQPLEK</sequence>
<dbReference type="GO" id="GO:0004713">
    <property type="term" value="F:protein tyrosine kinase activity"/>
    <property type="evidence" value="ECO:0007669"/>
    <property type="project" value="TreeGrafter"/>
</dbReference>
<comment type="caution">
    <text evidence="18">The sequence shown here is derived from an EMBL/GenBank/DDBJ whole genome shotgun (WGS) entry which is preliminary data.</text>
</comment>
<feature type="region of interest" description="Disordered" evidence="15">
    <location>
        <begin position="1723"/>
        <end position="1761"/>
    </location>
</feature>
<dbReference type="InterPro" id="IPR000719">
    <property type="entry name" value="Prot_kinase_dom"/>
</dbReference>
<feature type="region of interest" description="Disordered" evidence="15">
    <location>
        <begin position="886"/>
        <end position="923"/>
    </location>
</feature>
<dbReference type="SUPFAM" id="SSF56112">
    <property type="entry name" value="Protein kinase-like (PK-like)"/>
    <property type="match status" value="1"/>
</dbReference>
<feature type="compositionally biased region" description="Basic and acidic residues" evidence="15">
    <location>
        <begin position="1382"/>
        <end position="1396"/>
    </location>
</feature>
<feature type="compositionally biased region" description="Basic and acidic residues" evidence="15">
    <location>
        <begin position="1412"/>
        <end position="1425"/>
    </location>
</feature>
<dbReference type="GO" id="GO:0004674">
    <property type="term" value="F:protein serine/threonine kinase activity"/>
    <property type="evidence" value="ECO:0007669"/>
    <property type="project" value="UniProtKB-KW"/>
</dbReference>
<feature type="compositionally biased region" description="Basic and acidic residues" evidence="15">
    <location>
        <begin position="910"/>
        <end position="923"/>
    </location>
</feature>
<feature type="domain" description="Protein kinase" evidence="17">
    <location>
        <begin position="254"/>
        <end position="517"/>
    </location>
</feature>
<keyword evidence="19" id="KW-1185">Reference proteome</keyword>
<dbReference type="GO" id="GO:0012505">
    <property type="term" value="C:endomembrane system"/>
    <property type="evidence" value="ECO:0007669"/>
    <property type="project" value="UniProtKB-ARBA"/>
</dbReference>
<dbReference type="PROSITE" id="PS50011">
    <property type="entry name" value="PROTEIN_KINASE_DOM"/>
    <property type="match status" value="1"/>
</dbReference>
<protein>
    <recommendedName>
        <fullName evidence="2">non-specific serine/threonine protein kinase</fullName>
        <ecNumber evidence="2">2.7.11.1</ecNumber>
    </recommendedName>
</protein>
<keyword evidence="9 14" id="KW-0067">ATP-binding</keyword>
<keyword evidence="8" id="KW-0418">Kinase</keyword>
<evidence type="ECO:0000256" key="7">
    <source>
        <dbReference type="ARBA" id="ARBA00022741"/>
    </source>
</evidence>
<organism evidence="18 19">
    <name type="scientific">Gambusia affinis</name>
    <name type="common">Western mosquitofish</name>
    <name type="synonym">Heterandria affinis</name>
    <dbReference type="NCBI Taxonomy" id="33528"/>
    <lineage>
        <taxon>Eukaryota</taxon>
        <taxon>Metazoa</taxon>
        <taxon>Chordata</taxon>
        <taxon>Craniata</taxon>
        <taxon>Vertebrata</taxon>
        <taxon>Euteleostomi</taxon>
        <taxon>Actinopterygii</taxon>
        <taxon>Neopterygii</taxon>
        <taxon>Teleostei</taxon>
        <taxon>Neoteleostei</taxon>
        <taxon>Acanthomorphata</taxon>
        <taxon>Ovalentaria</taxon>
        <taxon>Atherinomorphae</taxon>
        <taxon>Cyprinodontiformes</taxon>
        <taxon>Poeciliidae</taxon>
        <taxon>Poeciliinae</taxon>
        <taxon>Gambusia</taxon>
    </lineage>
</organism>
<feature type="region of interest" description="Disordered" evidence="15">
    <location>
        <begin position="1326"/>
        <end position="1361"/>
    </location>
</feature>
<feature type="compositionally biased region" description="Polar residues" evidence="15">
    <location>
        <begin position="897"/>
        <end position="909"/>
    </location>
</feature>
<dbReference type="FunFam" id="3.30.200.20:FF:000275">
    <property type="entry name" value="Apoptosis associated tyrosine kinase"/>
    <property type="match status" value="1"/>
</dbReference>
<dbReference type="EMBL" id="NHOQ01002357">
    <property type="protein sequence ID" value="PWA17630.1"/>
    <property type="molecule type" value="Genomic_DNA"/>
</dbReference>
<feature type="region of interest" description="Disordered" evidence="15">
    <location>
        <begin position="1000"/>
        <end position="1029"/>
    </location>
</feature>
<dbReference type="Proteomes" id="UP000250572">
    <property type="component" value="Unassembled WGS sequence"/>
</dbReference>
<proteinExistence type="predicted"/>
<evidence type="ECO:0000256" key="4">
    <source>
        <dbReference type="ARBA" id="ARBA00022553"/>
    </source>
</evidence>
<dbReference type="PRINTS" id="PR00109">
    <property type="entry name" value="TYRKINASE"/>
</dbReference>
<dbReference type="GO" id="GO:0005524">
    <property type="term" value="F:ATP binding"/>
    <property type="evidence" value="ECO:0007669"/>
    <property type="project" value="UniProtKB-UniRule"/>
</dbReference>
<comment type="catalytic activity">
    <reaction evidence="13">
        <text>L-seryl-[protein] + ATP = O-phospho-L-seryl-[protein] + ADP + H(+)</text>
        <dbReference type="Rhea" id="RHEA:17989"/>
        <dbReference type="Rhea" id="RHEA-COMP:9863"/>
        <dbReference type="Rhea" id="RHEA-COMP:11604"/>
        <dbReference type="ChEBI" id="CHEBI:15378"/>
        <dbReference type="ChEBI" id="CHEBI:29999"/>
        <dbReference type="ChEBI" id="CHEBI:30616"/>
        <dbReference type="ChEBI" id="CHEBI:83421"/>
        <dbReference type="ChEBI" id="CHEBI:456216"/>
        <dbReference type="EC" id="2.7.11.1"/>
    </reaction>
</comment>
<keyword evidence="6 16" id="KW-0812">Transmembrane</keyword>
<dbReference type="FunFam" id="1.10.510.10:FF:000347">
    <property type="entry name" value="Apoptosis associated tyrosine kinase"/>
    <property type="match status" value="1"/>
</dbReference>
<evidence type="ECO:0000256" key="9">
    <source>
        <dbReference type="ARBA" id="ARBA00022840"/>
    </source>
</evidence>
<feature type="region of interest" description="Disordered" evidence="15">
    <location>
        <begin position="730"/>
        <end position="750"/>
    </location>
</feature>
<name>A0A315V4R7_GAMAF</name>
<dbReference type="InterPro" id="IPR017441">
    <property type="entry name" value="Protein_kinase_ATP_BS"/>
</dbReference>
<dbReference type="PANTHER" id="PTHR24417:SF9">
    <property type="entry name" value="SERINE_THREONINE-PROTEIN KINASE LMTK1 ISOFORM X1"/>
    <property type="match status" value="1"/>
</dbReference>
<dbReference type="Pfam" id="PF07714">
    <property type="entry name" value="PK_Tyr_Ser-Thr"/>
    <property type="match status" value="1"/>
</dbReference>
<reference evidence="18 19" key="1">
    <citation type="journal article" date="2018" name="G3 (Bethesda)">
        <title>A High-Quality Reference Genome for the Invasive Mosquitofish Gambusia affinis Using a Chicago Library.</title>
        <authorList>
            <person name="Hoffberg S.L."/>
            <person name="Troendle N.J."/>
            <person name="Glenn T.C."/>
            <person name="Mahmud O."/>
            <person name="Louha S."/>
            <person name="Chalopin D."/>
            <person name="Bennetzen J.L."/>
            <person name="Mauricio R."/>
        </authorList>
    </citation>
    <scope>NUCLEOTIDE SEQUENCE [LARGE SCALE GENOMIC DNA]</scope>
    <source>
        <strain evidence="18">NE01/NJP1002.9</strain>
        <tissue evidence="18">Muscle</tissue>
    </source>
</reference>
<dbReference type="GO" id="GO:0016020">
    <property type="term" value="C:membrane"/>
    <property type="evidence" value="ECO:0007669"/>
    <property type="project" value="UniProtKB-SubCell"/>
</dbReference>
<feature type="compositionally biased region" description="Polar residues" evidence="15">
    <location>
        <begin position="1727"/>
        <end position="1739"/>
    </location>
</feature>
<dbReference type="EC" id="2.7.11.1" evidence="2"/>
<feature type="region of interest" description="Disordered" evidence="15">
    <location>
        <begin position="1228"/>
        <end position="1251"/>
    </location>
</feature>
<evidence type="ECO:0000256" key="1">
    <source>
        <dbReference type="ARBA" id="ARBA00004167"/>
    </source>
</evidence>
<feature type="compositionally biased region" description="Low complexity" evidence="15">
    <location>
        <begin position="1348"/>
        <end position="1358"/>
    </location>
</feature>
<comment type="catalytic activity">
    <reaction evidence="12">
        <text>L-threonyl-[protein] + ATP = O-phospho-L-threonyl-[protein] + ADP + H(+)</text>
        <dbReference type="Rhea" id="RHEA:46608"/>
        <dbReference type="Rhea" id="RHEA-COMP:11060"/>
        <dbReference type="Rhea" id="RHEA-COMP:11605"/>
        <dbReference type="ChEBI" id="CHEBI:15378"/>
        <dbReference type="ChEBI" id="CHEBI:30013"/>
        <dbReference type="ChEBI" id="CHEBI:30616"/>
        <dbReference type="ChEBI" id="CHEBI:61977"/>
        <dbReference type="ChEBI" id="CHEBI:456216"/>
        <dbReference type="EC" id="2.7.11.1"/>
    </reaction>
</comment>
<feature type="compositionally biased region" description="Basic residues" evidence="15">
    <location>
        <begin position="1780"/>
        <end position="1797"/>
    </location>
</feature>
<dbReference type="PROSITE" id="PS00109">
    <property type="entry name" value="PROTEIN_KINASE_TYR"/>
    <property type="match status" value="1"/>
</dbReference>
<feature type="binding site" evidence="14">
    <location>
        <position position="285"/>
    </location>
    <ligand>
        <name>ATP</name>
        <dbReference type="ChEBI" id="CHEBI:30616"/>
    </ligand>
</feature>
<feature type="transmembrane region" description="Helical" evidence="16">
    <location>
        <begin position="162"/>
        <end position="181"/>
    </location>
</feature>
<evidence type="ECO:0000256" key="8">
    <source>
        <dbReference type="ARBA" id="ARBA00022777"/>
    </source>
</evidence>
<dbReference type="PANTHER" id="PTHR24417">
    <property type="entry name" value="SERINE/THREONINE-PROTEIN KINASE LMTK1"/>
    <property type="match status" value="1"/>
</dbReference>
<dbReference type="GO" id="GO:0007420">
    <property type="term" value="P:brain development"/>
    <property type="evidence" value="ECO:0007669"/>
    <property type="project" value="TreeGrafter"/>
</dbReference>
<dbReference type="InterPro" id="IPR001245">
    <property type="entry name" value="Ser-Thr/Tyr_kinase_cat_dom"/>
</dbReference>
<feature type="compositionally biased region" description="Acidic residues" evidence="15">
    <location>
        <begin position="1491"/>
        <end position="1500"/>
    </location>
</feature>
<feature type="region of interest" description="Disordered" evidence="15">
    <location>
        <begin position="1465"/>
        <end position="1503"/>
    </location>
</feature>
<feature type="region of interest" description="Disordered" evidence="15">
    <location>
        <begin position="1773"/>
        <end position="1816"/>
    </location>
</feature>
<evidence type="ECO:0000256" key="12">
    <source>
        <dbReference type="ARBA" id="ARBA00047899"/>
    </source>
</evidence>
<dbReference type="PROSITE" id="PS00107">
    <property type="entry name" value="PROTEIN_KINASE_ATP"/>
    <property type="match status" value="1"/>
</dbReference>
<gene>
    <name evidence="18" type="ORF">CCH79_00008360</name>
</gene>
<evidence type="ECO:0000256" key="11">
    <source>
        <dbReference type="ARBA" id="ARBA00023136"/>
    </source>
</evidence>
<evidence type="ECO:0000256" key="15">
    <source>
        <dbReference type="SAM" id="MobiDB-lite"/>
    </source>
</evidence>